<dbReference type="Pfam" id="PF16012">
    <property type="entry name" value="DUF4780"/>
    <property type="match status" value="1"/>
</dbReference>
<dbReference type="AlphaFoldDB" id="A0AAW1D8E6"/>
<dbReference type="EMBL" id="JAPXFL010000005">
    <property type="protein sequence ID" value="KAK9506333.1"/>
    <property type="molecule type" value="Genomic_DNA"/>
</dbReference>
<organism evidence="3 4">
    <name type="scientific">Rhynocoris fuscipes</name>
    <dbReference type="NCBI Taxonomy" id="488301"/>
    <lineage>
        <taxon>Eukaryota</taxon>
        <taxon>Metazoa</taxon>
        <taxon>Ecdysozoa</taxon>
        <taxon>Arthropoda</taxon>
        <taxon>Hexapoda</taxon>
        <taxon>Insecta</taxon>
        <taxon>Pterygota</taxon>
        <taxon>Neoptera</taxon>
        <taxon>Paraneoptera</taxon>
        <taxon>Hemiptera</taxon>
        <taxon>Heteroptera</taxon>
        <taxon>Panheteroptera</taxon>
        <taxon>Cimicomorpha</taxon>
        <taxon>Reduviidae</taxon>
        <taxon>Harpactorinae</taxon>
        <taxon>Harpactorini</taxon>
        <taxon>Rhynocoris</taxon>
    </lineage>
</organism>
<evidence type="ECO:0000313" key="4">
    <source>
        <dbReference type="Proteomes" id="UP001461498"/>
    </source>
</evidence>
<protein>
    <recommendedName>
        <fullName evidence="2">DUF4780 domain-containing protein</fullName>
    </recommendedName>
</protein>
<feature type="domain" description="DUF4780" evidence="2">
    <location>
        <begin position="88"/>
        <end position="256"/>
    </location>
</feature>
<evidence type="ECO:0000259" key="2">
    <source>
        <dbReference type="Pfam" id="PF16012"/>
    </source>
</evidence>
<name>A0AAW1D8E6_9HEMI</name>
<feature type="compositionally biased region" description="Polar residues" evidence="1">
    <location>
        <begin position="313"/>
        <end position="331"/>
    </location>
</feature>
<feature type="region of interest" description="Disordered" evidence="1">
    <location>
        <begin position="52"/>
        <end position="77"/>
    </location>
</feature>
<reference evidence="3 4" key="1">
    <citation type="submission" date="2022-12" db="EMBL/GenBank/DDBJ databases">
        <title>Chromosome-level genome assembly of true bugs.</title>
        <authorList>
            <person name="Ma L."/>
            <person name="Li H."/>
        </authorList>
    </citation>
    <scope>NUCLEOTIDE SEQUENCE [LARGE SCALE GENOMIC DNA]</scope>
    <source>
        <strain evidence="3">Lab_2022b</strain>
    </source>
</reference>
<sequence>MYVVSKVRLYPLPSSGRRRLAELRKQGMDIIEAKRNVITSLVARKLSQPIKAEKRIRSEESSPREKPIKKPKTKTEEKRFSEVAASEKVAIVSEGYPDVLLEQSKHEEILHSLINETLKVPKGTKIVLDRWNSRPGHILVSCQNKESANWVAQMVPSLKPWEGCSLKALTGRDLPKPRTLTTFIPFEFGKRVDAKGALQRIEVSNPGIDTGLWRIIGDKAEEKGQVVTFSVDEVSYKALQGLNMNPRCGFAKIKLRIRGAAREEPKSAAPVASTSQAQSDPREQDQVDPAPLAPQVHTGPVPSTSQVRKEPVLSNTKTKTTLAVTGSSSVAPSEPQVRSEPAGGAAAAGRWRPPSFAPKTETPSRKPSQAEQRRERRANKKREKQEKKQRPTGQAQEPPAPSTVKLGTSPLLRGMEVEKKEAERTVPAGMEVESTPPLPTAPRLDDNQSNAGEPPAC</sequence>
<dbReference type="InterPro" id="IPR031961">
    <property type="entry name" value="DUF4780"/>
</dbReference>
<gene>
    <name evidence="3" type="ORF">O3M35_008289</name>
</gene>
<evidence type="ECO:0000313" key="3">
    <source>
        <dbReference type="EMBL" id="KAK9506333.1"/>
    </source>
</evidence>
<accession>A0AAW1D8E6</accession>
<feature type="region of interest" description="Disordered" evidence="1">
    <location>
        <begin position="261"/>
        <end position="457"/>
    </location>
</feature>
<keyword evidence="4" id="KW-1185">Reference proteome</keyword>
<dbReference type="Proteomes" id="UP001461498">
    <property type="component" value="Unassembled WGS sequence"/>
</dbReference>
<evidence type="ECO:0000256" key="1">
    <source>
        <dbReference type="SAM" id="MobiDB-lite"/>
    </source>
</evidence>
<feature type="compositionally biased region" description="Basic and acidic residues" evidence="1">
    <location>
        <begin position="415"/>
        <end position="424"/>
    </location>
</feature>
<comment type="caution">
    <text evidence="3">The sequence shown here is derived from an EMBL/GenBank/DDBJ whole genome shotgun (WGS) entry which is preliminary data.</text>
</comment>
<proteinExistence type="predicted"/>